<keyword evidence="1" id="KW-0472">Membrane</keyword>
<keyword evidence="1" id="KW-0812">Transmembrane</keyword>
<name>A0A7S3C834_9CHLO</name>
<dbReference type="CDD" id="cd19152">
    <property type="entry name" value="AKR_AKR15A"/>
    <property type="match status" value="1"/>
</dbReference>
<evidence type="ECO:0000313" key="3">
    <source>
        <dbReference type="EMBL" id="CAE0188729.1"/>
    </source>
</evidence>
<dbReference type="GO" id="GO:0016491">
    <property type="term" value="F:oxidoreductase activity"/>
    <property type="evidence" value="ECO:0007669"/>
    <property type="project" value="InterPro"/>
</dbReference>
<keyword evidence="1" id="KW-1133">Transmembrane helix</keyword>
<evidence type="ECO:0000259" key="2">
    <source>
        <dbReference type="Pfam" id="PF00248"/>
    </source>
</evidence>
<evidence type="ECO:0000256" key="1">
    <source>
        <dbReference type="SAM" id="Phobius"/>
    </source>
</evidence>
<dbReference type="PANTHER" id="PTHR42686">
    <property type="entry name" value="GH17980P-RELATED"/>
    <property type="match status" value="1"/>
</dbReference>
<dbReference type="Gene3D" id="3.20.20.100">
    <property type="entry name" value="NADP-dependent oxidoreductase domain"/>
    <property type="match status" value="1"/>
</dbReference>
<accession>A0A7S3C834</accession>
<gene>
    <name evidence="3" type="ORF">CROS1456_LOCUS1800</name>
</gene>
<proteinExistence type="predicted"/>
<feature type="domain" description="NADP-dependent oxidoreductase" evidence="2">
    <location>
        <begin position="65"/>
        <end position="381"/>
    </location>
</feature>
<dbReference type="InterPro" id="IPR020471">
    <property type="entry name" value="AKR"/>
</dbReference>
<sequence length="399" mass="43265">MARDGSESEAERVTAARGLASGVGAALLAVGVTARIFASLRRRVNRLQLRDTTSAGEGLTPADVLLGGSALAGMFEPISDEDVFLVLKEALDLGVRGVDTAPHYGLGISEERIGSFFRQLRQIPNSLSARAQDVRVYTKVGRLIRLRSEVGKTVDPVHVQWDNAFDSDDCIFKGIPEDRVSVADYSAEGAASSHRESSDRLEGCEVHGLRVHDCETDFLLEQTLGEGGALEGIARLKREGKISSAGIGVNDPEYALRVLQSPRGKDVDCVMIAGSWNLLDQSAYSLLLHCQRSGVEVHNAGVFASGLIVGGNTVRYQPAQRAMIDKARRWRVLCQRHDCKIAEVALAFAFLPKCVKKIAVGVKTVGELRESLQAAGRPVPRELWQDARREGLIVPGLKF</sequence>
<dbReference type="PANTHER" id="PTHR42686:SF1">
    <property type="entry name" value="GH17980P-RELATED"/>
    <property type="match status" value="1"/>
</dbReference>
<organism evidence="3">
    <name type="scientific">Chloropicon roscoffensis</name>
    <dbReference type="NCBI Taxonomy" id="1461544"/>
    <lineage>
        <taxon>Eukaryota</taxon>
        <taxon>Viridiplantae</taxon>
        <taxon>Chlorophyta</taxon>
        <taxon>Chloropicophyceae</taxon>
        <taxon>Chloropicales</taxon>
        <taxon>Chloropicaceae</taxon>
        <taxon>Chloropicon</taxon>
    </lineage>
</organism>
<feature type="transmembrane region" description="Helical" evidence="1">
    <location>
        <begin position="20"/>
        <end position="40"/>
    </location>
</feature>
<dbReference type="SUPFAM" id="SSF51430">
    <property type="entry name" value="NAD(P)-linked oxidoreductase"/>
    <property type="match status" value="1"/>
</dbReference>
<reference evidence="3" key="1">
    <citation type="submission" date="2021-01" db="EMBL/GenBank/DDBJ databases">
        <authorList>
            <person name="Corre E."/>
            <person name="Pelletier E."/>
            <person name="Niang G."/>
            <person name="Scheremetjew M."/>
            <person name="Finn R."/>
            <person name="Kale V."/>
            <person name="Holt S."/>
            <person name="Cochrane G."/>
            <person name="Meng A."/>
            <person name="Brown T."/>
            <person name="Cohen L."/>
        </authorList>
    </citation>
    <scope>NUCLEOTIDE SEQUENCE</scope>
    <source>
        <strain evidence="3">RCC1871</strain>
    </source>
</reference>
<dbReference type="InterPro" id="IPR023210">
    <property type="entry name" value="NADP_OxRdtase_dom"/>
</dbReference>
<dbReference type="AlphaFoldDB" id="A0A7S3C834"/>
<protein>
    <recommendedName>
        <fullName evidence="2">NADP-dependent oxidoreductase domain-containing protein</fullName>
    </recommendedName>
</protein>
<dbReference type="EMBL" id="HBHZ01002321">
    <property type="protein sequence ID" value="CAE0188729.1"/>
    <property type="molecule type" value="Transcribed_RNA"/>
</dbReference>
<dbReference type="Pfam" id="PF00248">
    <property type="entry name" value="Aldo_ket_red"/>
    <property type="match status" value="1"/>
</dbReference>
<dbReference type="InterPro" id="IPR036812">
    <property type="entry name" value="NAD(P)_OxRdtase_dom_sf"/>
</dbReference>
<dbReference type="GO" id="GO:0005829">
    <property type="term" value="C:cytosol"/>
    <property type="evidence" value="ECO:0007669"/>
    <property type="project" value="TreeGrafter"/>
</dbReference>